<dbReference type="GO" id="GO:0005769">
    <property type="term" value="C:early endosome"/>
    <property type="evidence" value="ECO:0007669"/>
    <property type="project" value="TreeGrafter"/>
</dbReference>
<evidence type="ECO:0000256" key="7">
    <source>
        <dbReference type="ARBA" id="ARBA00023136"/>
    </source>
</evidence>
<evidence type="ECO:0000313" key="9">
    <source>
        <dbReference type="Proteomes" id="UP000305067"/>
    </source>
</evidence>
<dbReference type="Proteomes" id="UP000305067">
    <property type="component" value="Unassembled WGS sequence"/>
</dbReference>
<evidence type="ECO:0000256" key="1">
    <source>
        <dbReference type="ARBA" id="ARBA00004477"/>
    </source>
</evidence>
<keyword evidence="6" id="KW-1133">Transmembrane helix</keyword>
<organism evidence="8 9">
    <name type="scientific">Pterulicium gracile</name>
    <dbReference type="NCBI Taxonomy" id="1884261"/>
    <lineage>
        <taxon>Eukaryota</taxon>
        <taxon>Fungi</taxon>
        <taxon>Dikarya</taxon>
        <taxon>Basidiomycota</taxon>
        <taxon>Agaricomycotina</taxon>
        <taxon>Agaricomycetes</taxon>
        <taxon>Agaricomycetidae</taxon>
        <taxon>Agaricales</taxon>
        <taxon>Pleurotineae</taxon>
        <taxon>Pterulaceae</taxon>
        <taxon>Pterulicium</taxon>
    </lineage>
</organism>
<reference evidence="8 9" key="1">
    <citation type="journal article" date="2019" name="Nat. Ecol. Evol.">
        <title>Megaphylogeny resolves global patterns of mushroom evolution.</title>
        <authorList>
            <person name="Varga T."/>
            <person name="Krizsan K."/>
            <person name="Foldi C."/>
            <person name="Dima B."/>
            <person name="Sanchez-Garcia M."/>
            <person name="Sanchez-Ramirez S."/>
            <person name="Szollosi G.J."/>
            <person name="Szarkandi J.G."/>
            <person name="Papp V."/>
            <person name="Albert L."/>
            <person name="Andreopoulos W."/>
            <person name="Angelini C."/>
            <person name="Antonin V."/>
            <person name="Barry K.W."/>
            <person name="Bougher N.L."/>
            <person name="Buchanan P."/>
            <person name="Buyck B."/>
            <person name="Bense V."/>
            <person name="Catcheside P."/>
            <person name="Chovatia M."/>
            <person name="Cooper J."/>
            <person name="Damon W."/>
            <person name="Desjardin D."/>
            <person name="Finy P."/>
            <person name="Geml J."/>
            <person name="Haridas S."/>
            <person name="Hughes K."/>
            <person name="Justo A."/>
            <person name="Karasinski D."/>
            <person name="Kautmanova I."/>
            <person name="Kiss B."/>
            <person name="Kocsube S."/>
            <person name="Kotiranta H."/>
            <person name="LaButti K.M."/>
            <person name="Lechner B.E."/>
            <person name="Liimatainen K."/>
            <person name="Lipzen A."/>
            <person name="Lukacs Z."/>
            <person name="Mihaltcheva S."/>
            <person name="Morgado L.N."/>
            <person name="Niskanen T."/>
            <person name="Noordeloos M.E."/>
            <person name="Ohm R.A."/>
            <person name="Ortiz-Santana B."/>
            <person name="Ovrebo C."/>
            <person name="Racz N."/>
            <person name="Riley R."/>
            <person name="Savchenko A."/>
            <person name="Shiryaev A."/>
            <person name="Soop K."/>
            <person name="Spirin V."/>
            <person name="Szebenyi C."/>
            <person name="Tomsovsky M."/>
            <person name="Tulloss R.E."/>
            <person name="Uehling J."/>
            <person name="Grigoriev I.V."/>
            <person name="Vagvolgyi C."/>
            <person name="Papp T."/>
            <person name="Martin F.M."/>
            <person name="Miettinen O."/>
            <person name="Hibbett D.S."/>
            <person name="Nagy L.G."/>
        </authorList>
    </citation>
    <scope>NUCLEOTIDE SEQUENCE [LARGE SCALE GENOMIC DNA]</scope>
    <source>
        <strain evidence="8 9">CBS 309.79</strain>
    </source>
</reference>
<protein>
    <submittedName>
        <fullName evidence="8">Magnesium transporter</fullName>
    </submittedName>
</protein>
<dbReference type="AlphaFoldDB" id="A0A5C3QX49"/>
<dbReference type="PANTHER" id="PTHR21181">
    <property type="match status" value="1"/>
</dbReference>
<dbReference type="PANTHER" id="PTHR21181:SF7">
    <property type="entry name" value="ER MEMBRANE PROTEIN COMPLEX SUBUNIT 5"/>
    <property type="match status" value="1"/>
</dbReference>
<evidence type="ECO:0000256" key="4">
    <source>
        <dbReference type="ARBA" id="ARBA00022692"/>
    </source>
</evidence>
<dbReference type="GO" id="GO:0022890">
    <property type="term" value="F:inorganic cation transmembrane transporter activity"/>
    <property type="evidence" value="ECO:0007669"/>
    <property type="project" value="TreeGrafter"/>
</dbReference>
<dbReference type="GO" id="GO:0005886">
    <property type="term" value="C:plasma membrane"/>
    <property type="evidence" value="ECO:0007669"/>
    <property type="project" value="TreeGrafter"/>
</dbReference>
<keyword evidence="7" id="KW-0472">Membrane</keyword>
<evidence type="ECO:0000256" key="2">
    <source>
        <dbReference type="ARBA" id="ARBA00006109"/>
    </source>
</evidence>
<comment type="subcellular location">
    <subcellularLocation>
        <location evidence="1">Endoplasmic reticulum membrane</location>
        <topology evidence="1">Multi-pass membrane protein</topology>
    </subcellularLocation>
</comment>
<evidence type="ECO:0000313" key="8">
    <source>
        <dbReference type="EMBL" id="TFL05131.1"/>
    </source>
</evidence>
<accession>A0A5C3QX49</accession>
<comment type="similarity">
    <text evidence="2">Belongs to the membrane magnesium transporter (TC 1.A.67) family.</text>
</comment>
<dbReference type="EMBL" id="ML178817">
    <property type="protein sequence ID" value="TFL05131.1"/>
    <property type="molecule type" value="Genomic_DNA"/>
</dbReference>
<dbReference type="OrthoDB" id="44756at2759"/>
<evidence type="ECO:0000256" key="5">
    <source>
        <dbReference type="ARBA" id="ARBA00022824"/>
    </source>
</evidence>
<evidence type="ECO:0000256" key="3">
    <source>
        <dbReference type="ARBA" id="ARBA00011276"/>
    </source>
</evidence>
<sequence length="110" mass="12112">MIPRLLLIVAGLITFHAAYSTYEYVSHLKALGKTDSALPTDIIVETIVGMLLGIVAASLNAPPLKEITWASEMRKRTIDEMDSRMSLGNFVPRGRNFLPQPKDVSGQVSR</sequence>
<keyword evidence="4" id="KW-0812">Transmembrane</keyword>
<dbReference type="Pfam" id="PF10270">
    <property type="entry name" value="MMgT"/>
    <property type="match status" value="1"/>
</dbReference>
<evidence type="ECO:0000256" key="6">
    <source>
        <dbReference type="ARBA" id="ARBA00022989"/>
    </source>
</evidence>
<gene>
    <name evidence="8" type="ORF">BDV98DRAFT_561522</name>
</gene>
<keyword evidence="9" id="KW-1185">Reference proteome</keyword>
<dbReference type="GO" id="GO:0072546">
    <property type="term" value="C:EMC complex"/>
    <property type="evidence" value="ECO:0007669"/>
    <property type="project" value="TreeGrafter"/>
</dbReference>
<dbReference type="InterPro" id="IPR018937">
    <property type="entry name" value="MMgT"/>
</dbReference>
<comment type="subunit">
    <text evidence="3">Component of the ER membrane protein complex (EMC).</text>
</comment>
<dbReference type="STRING" id="1884261.A0A5C3QX49"/>
<keyword evidence="5" id="KW-0256">Endoplasmic reticulum</keyword>
<name>A0A5C3QX49_9AGAR</name>
<dbReference type="GO" id="GO:0005794">
    <property type="term" value="C:Golgi apparatus"/>
    <property type="evidence" value="ECO:0007669"/>
    <property type="project" value="TreeGrafter"/>
</dbReference>
<proteinExistence type="inferred from homology"/>